<reference evidence="2 3" key="1">
    <citation type="journal article" date="2024" name="J Genomics">
        <title>Draft genome sequencing and assembly of Favolaschia claudopus CIRM-BRFM 2984 isolated from oak limbs.</title>
        <authorList>
            <person name="Navarro D."/>
            <person name="Drula E."/>
            <person name="Chaduli D."/>
            <person name="Cazenave R."/>
            <person name="Ahrendt S."/>
            <person name="Wang J."/>
            <person name="Lipzen A."/>
            <person name="Daum C."/>
            <person name="Barry K."/>
            <person name="Grigoriev I.V."/>
            <person name="Favel A."/>
            <person name="Rosso M.N."/>
            <person name="Martin F."/>
        </authorList>
    </citation>
    <scope>NUCLEOTIDE SEQUENCE [LARGE SCALE GENOMIC DNA]</scope>
    <source>
        <strain evidence="2 3">CIRM-BRFM 2984</strain>
    </source>
</reference>
<accession>A0AAW0CKG2</accession>
<dbReference type="EMBL" id="JAWWNJ010000016">
    <property type="protein sequence ID" value="KAK7039479.1"/>
    <property type="molecule type" value="Genomic_DNA"/>
</dbReference>
<evidence type="ECO:0000256" key="1">
    <source>
        <dbReference type="SAM" id="MobiDB-lite"/>
    </source>
</evidence>
<proteinExistence type="predicted"/>
<feature type="region of interest" description="Disordered" evidence="1">
    <location>
        <begin position="63"/>
        <end position="88"/>
    </location>
</feature>
<organism evidence="2 3">
    <name type="scientific">Favolaschia claudopus</name>
    <dbReference type="NCBI Taxonomy" id="2862362"/>
    <lineage>
        <taxon>Eukaryota</taxon>
        <taxon>Fungi</taxon>
        <taxon>Dikarya</taxon>
        <taxon>Basidiomycota</taxon>
        <taxon>Agaricomycotina</taxon>
        <taxon>Agaricomycetes</taxon>
        <taxon>Agaricomycetidae</taxon>
        <taxon>Agaricales</taxon>
        <taxon>Marasmiineae</taxon>
        <taxon>Mycenaceae</taxon>
        <taxon>Favolaschia</taxon>
    </lineage>
</organism>
<name>A0AAW0CKG2_9AGAR</name>
<dbReference type="AlphaFoldDB" id="A0AAW0CKG2"/>
<dbReference type="Proteomes" id="UP001362999">
    <property type="component" value="Unassembled WGS sequence"/>
</dbReference>
<evidence type="ECO:0000313" key="2">
    <source>
        <dbReference type="EMBL" id="KAK7039479.1"/>
    </source>
</evidence>
<sequence length="118" mass="12635">MSQWPPPDAQQRADWIRQAILLHVTMNGGKGGAGGPGGIGGAGGHGDGPRMIDILLATNPPFRLYDSPRKSSKPPSRLYGSPRKSSYPNPRWLLIVVLCAIRGSPFVKGENGKKGYTK</sequence>
<keyword evidence="3" id="KW-1185">Reference proteome</keyword>
<protein>
    <submittedName>
        <fullName evidence="2">Uncharacterized protein</fullName>
    </submittedName>
</protein>
<comment type="caution">
    <text evidence="2">The sequence shown here is derived from an EMBL/GenBank/DDBJ whole genome shotgun (WGS) entry which is preliminary data.</text>
</comment>
<gene>
    <name evidence="2" type="ORF">R3P38DRAFT_2769598</name>
</gene>
<evidence type="ECO:0000313" key="3">
    <source>
        <dbReference type="Proteomes" id="UP001362999"/>
    </source>
</evidence>